<feature type="transmembrane region" description="Helical" evidence="6">
    <location>
        <begin position="76"/>
        <end position="93"/>
    </location>
</feature>
<evidence type="ECO:0000256" key="4">
    <source>
        <dbReference type="ARBA" id="ARBA00022989"/>
    </source>
</evidence>
<evidence type="ECO:0000256" key="5">
    <source>
        <dbReference type="ARBA" id="ARBA00023136"/>
    </source>
</evidence>
<accession>A0A9D1DJQ6</accession>
<evidence type="ECO:0000256" key="6">
    <source>
        <dbReference type="SAM" id="Phobius"/>
    </source>
</evidence>
<dbReference type="EMBL" id="DVHH01000010">
    <property type="protein sequence ID" value="HIR54060.1"/>
    <property type="molecule type" value="Genomic_DNA"/>
</dbReference>
<evidence type="ECO:0000313" key="9">
    <source>
        <dbReference type="Proteomes" id="UP000824238"/>
    </source>
</evidence>
<feature type="domain" description="GtrA/DPMS transmembrane" evidence="7">
    <location>
        <begin position="15"/>
        <end position="135"/>
    </location>
</feature>
<protein>
    <submittedName>
        <fullName evidence="8">GtrA family protein</fullName>
    </submittedName>
</protein>
<feature type="transmembrane region" description="Helical" evidence="6">
    <location>
        <begin position="113"/>
        <end position="129"/>
    </location>
</feature>
<proteinExistence type="inferred from homology"/>
<name>A0A9D1DJQ6_9FIRM</name>
<comment type="similarity">
    <text evidence="2">Belongs to the GtrA family.</text>
</comment>
<gene>
    <name evidence="8" type="ORF">IAD36_00430</name>
</gene>
<keyword evidence="4 6" id="KW-1133">Transmembrane helix</keyword>
<reference evidence="8" key="2">
    <citation type="journal article" date="2021" name="PeerJ">
        <title>Extensive microbial diversity within the chicken gut microbiome revealed by metagenomics and culture.</title>
        <authorList>
            <person name="Gilroy R."/>
            <person name="Ravi A."/>
            <person name="Getino M."/>
            <person name="Pursley I."/>
            <person name="Horton D.L."/>
            <person name="Alikhan N.F."/>
            <person name="Baker D."/>
            <person name="Gharbi K."/>
            <person name="Hall N."/>
            <person name="Watson M."/>
            <person name="Adriaenssens E.M."/>
            <person name="Foster-Nyarko E."/>
            <person name="Jarju S."/>
            <person name="Secka A."/>
            <person name="Antonio M."/>
            <person name="Oren A."/>
            <person name="Chaudhuri R.R."/>
            <person name="La Ragione R."/>
            <person name="Hildebrand F."/>
            <person name="Pallen M.J."/>
        </authorList>
    </citation>
    <scope>NUCLEOTIDE SEQUENCE</scope>
    <source>
        <strain evidence="8">ChiGjej3B3-7149</strain>
    </source>
</reference>
<dbReference type="AlphaFoldDB" id="A0A9D1DJQ6"/>
<keyword evidence="3 6" id="KW-0812">Transmembrane</keyword>
<feature type="transmembrane region" description="Helical" evidence="6">
    <location>
        <begin position="12"/>
        <end position="35"/>
    </location>
</feature>
<dbReference type="InterPro" id="IPR007267">
    <property type="entry name" value="GtrA_DPMS_TM"/>
</dbReference>
<dbReference type="PANTHER" id="PTHR38459:SF1">
    <property type="entry name" value="PROPHAGE BACTOPRENOL-LINKED GLUCOSE TRANSLOCASE HOMOLOG"/>
    <property type="match status" value="1"/>
</dbReference>
<dbReference type="Proteomes" id="UP000824238">
    <property type="component" value="Unassembled WGS sequence"/>
</dbReference>
<evidence type="ECO:0000256" key="1">
    <source>
        <dbReference type="ARBA" id="ARBA00004141"/>
    </source>
</evidence>
<dbReference type="GO" id="GO:0000271">
    <property type="term" value="P:polysaccharide biosynthetic process"/>
    <property type="evidence" value="ECO:0007669"/>
    <property type="project" value="InterPro"/>
</dbReference>
<sequence length="149" mass="16629">MKKLISAFFDKKFLKFCLVGAANTLVGAGVMFLLYNVAYCSYTFSSAMNYVVGSILSYFLNKYFTFEVKEYSVKQVLRFALNIAVCYAVAYGLAKPFAVWLLSDASVKVQDNVAMLVGMVVFTGLNYIGQRFFAFAKKGEKPLDKEGKS</sequence>
<evidence type="ECO:0000256" key="3">
    <source>
        <dbReference type="ARBA" id="ARBA00022692"/>
    </source>
</evidence>
<keyword evidence="5 6" id="KW-0472">Membrane</keyword>
<dbReference type="PANTHER" id="PTHR38459">
    <property type="entry name" value="PROPHAGE BACTOPRENOL-LINKED GLUCOSE TRANSLOCASE HOMOLOG"/>
    <property type="match status" value="1"/>
</dbReference>
<comment type="subcellular location">
    <subcellularLocation>
        <location evidence="1">Membrane</location>
        <topology evidence="1">Multi-pass membrane protein</topology>
    </subcellularLocation>
</comment>
<evidence type="ECO:0000313" key="8">
    <source>
        <dbReference type="EMBL" id="HIR54060.1"/>
    </source>
</evidence>
<dbReference type="InterPro" id="IPR051401">
    <property type="entry name" value="GtrA_CellWall_Glycosyl"/>
</dbReference>
<reference evidence="8" key="1">
    <citation type="submission" date="2020-10" db="EMBL/GenBank/DDBJ databases">
        <authorList>
            <person name="Gilroy R."/>
        </authorList>
    </citation>
    <scope>NUCLEOTIDE SEQUENCE</scope>
    <source>
        <strain evidence="8">ChiGjej3B3-7149</strain>
    </source>
</reference>
<organism evidence="8 9">
    <name type="scientific">Candidatus Scatomorpha intestinigallinarum</name>
    <dbReference type="NCBI Taxonomy" id="2840923"/>
    <lineage>
        <taxon>Bacteria</taxon>
        <taxon>Bacillati</taxon>
        <taxon>Bacillota</taxon>
        <taxon>Clostridia</taxon>
        <taxon>Eubacteriales</taxon>
        <taxon>Candidatus Scatomorpha</taxon>
    </lineage>
</organism>
<comment type="caution">
    <text evidence="8">The sequence shown here is derived from an EMBL/GenBank/DDBJ whole genome shotgun (WGS) entry which is preliminary data.</text>
</comment>
<evidence type="ECO:0000256" key="2">
    <source>
        <dbReference type="ARBA" id="ARBA00009399"/>
    </source>
</evidence>
<dbReference type="Pfam" id="PF04138">
    <property type="entry name" value="GtrA_DPMS_TM"/>
    <property type="match status" value="1"/>
</dbReference>
<feature type="transmembrane region" description="Helical" evidence="6">
    <location>
        <begin position="47"/>
        <end position="64"/>
    </location>
</feature>
<evidence type="ECO:0000259" key="7">
    <source>
        <dbReference type="Pfam" id="PF04138"/>
    </source>
</evidence>
<dbReference type="GO" id="GO:0005886">
    <property type="term" value="C:plasma membrane"/>
    <property type="evidence" value="ECO:0007669"/>
    <property type="project" value="TreeGrafter"/>
</dbReference>